<feature type="transmembrane region" description="Helical" evidence="1">
    <location>
        <begin position="152"/>
        <end position="173"/>
    </location>
</feature>
<name>A0AAN6GD07_9BASI</name>
<keyword evidence="1" id="KW-0472">Membrane</keyword>
<feature type="transmembrane region" description="Helical" evidence="1">
    <location>
        <begin position="6"/>
        <end position="29"/>
    </location>
</feature>
<keyword evidence="3" id="KW-1185">Reference proteome</keyword>
<feature type="transmembrane region" description="Helical" evidence="1">
    <location>
        <begin position="235"/>
        <end position="259"/>
    </location>
</feature>
<sequence>MALNALGIASVVFLVLYAGLFLAMLYGFGTAQMKFKSRWSLVLLHVTLRLAAQSVGLAFALRGFAELGLLIAYLVLSAEGYFSLVLCTARFLVSFQIHAMGDSWLEPKMHSKLSLAQRFAANFALSAGARRRVLGAEGAAQTKPNPMVSVHYLLIGANTIIVVGGSLLASAYNQDTGELVDANSFDTGRYMRTAGQAVFLAINLALIGCIVATVRQFRDKAAQNGRRVPVYGHPFLLIILAVSPFLVIRGVFGICQAVIPSLSYYSPETFTPTGLTTEFVVKETVLATAMEWSTCALLCCTWPIVKSHGWGAEQVQEKGSIAGYDGEEEGLRHHPEQQQQQ</sequence>
<accession>A0AAN6GD07</accession>
<dbReference type="PANTHER" id="PTHR42109">
    <property type="entry name" value="UNPLACED GENOMIC SCAFFOLD UM_SCAF_CONTIG_1.265, WHOLE GENOME SHOTGUN SEQUENCE"/>
    <property type="match status" value="1"/>
</dbReference>
<dbReference type="Proteomes" id="UP001176521">
    <property type="component" value="Unassembled WGS sequence"/>
</dbReference>
<feature type="transmembrane region" description="Helical" evidence="1">
    <location>
        <begin position="193"/>
        <end position="214"/>
    </location>
</feature>
<gene>
    <name evidence="2" type="ORF">OC842_002567</name>
</gene>
<protein>
    <submittedName>
        <fullName evidence="2">Uncharacterized protein</fullName>
    </submittedName>
</protein>
<comment type="caution">
    <text evidence="2">The sequence shown here is derived from an EMBL/GenBank/DDBJ whole genome shotgun (WGS) entry which is preliminary data.</text>
</comment>
<dbReference type="PANTHER" id="PTHR42109:SF2">
    <property type="entry name" value="INTEGRAL MEMBRANE PROTEIN"/>
    <property type="match status" value="1"/>
</dbReference>
<keyword evidence="1" id="KW-0812">Transmembrane</keyword>
<reference evidence="2" key="1">
    <citation type="journal article" date="2023" name="PhytoFront">
        <title>Draft Genome Resources of Seven Strains of Tilletia horrida, Causal Agent of Kernel Smut of Rice.</title>
        <authorList>
            <person name="Khanal S."/>
            <person name="Antony Babu S."/>
            <person name="Zhou X.G."/>
        </authorList>
    </citation>
    <scope>NUCLEOTIDE SEQUENCE</scope>
    <source>
        <strain evidence="2">TX3</strain>
    </source>
</reference>
<feature type="transmembrane region" description="Helical" evidence="1">
    <location>
        <begin position="67"/>
        <end position="93"/>
    </location>
</feature>
<dbReference type="AlphaFoldDB" id="A0AAN6GD07"/>
<keyword evidence="1" id="KW-1133">Transmembrane helix</keyword>
<evidence type="ECO:0000256" key="1">
    <source>
        <dbReference type="SAM" id="Phobius"/>
    </source>
</evidence>
<evidence type="ECO:0000313" key="3">
    <source>
        <dbReference type="Proteomes" id="UP001176521"/>
    </source>
</evidence>
<organism evidence="2 3">
    <name type="scientific">Tilletia horrida</name>
    <dbReference type="NCBI Taxonomy" id="155126"/>
    <lineage>
        <taxon>Eukaryota</taxon>
        <taxon>Fungi</taxon>
        <taxon>Dikarya</taxon>
        <taxon>Basidiomycota</taxon>
        <taxon>Ustilaginomycotina</taxon>
        <taxon>Exobasidiomycetes</taxon>
        <taxon>Tilletiales</taxon>
        <taxon>Tilletiaceae</taxon>
        <taxon>Tilletia</taxon>
    </lineage>
</organism>
<evidence type="ECO:0000313" key="2">
    <source>
        <dbReference type="EMBL" id="KAK0534637.1"/>
    </source>
</evidence>
<dbReference type="EMBL" id="JAPDMQ010000112">
    <property type="protein sequence ID" value="KAK0534637.1"/>
    <property type="molecule type" value="Genomic_DNA"/>
</dbReference>
<feature type="transmembrane region" description="Helical" evidence="1">
    <location>
        <begin position="41"/>
        <end position="61"/>
    </location>
</feature>
<proteinExistence type="predicted"/>